<dbReference type="Proteomes" id="UP000077755">
    <property type="component" value="Chromosome 1"/>
</dbReference>
<dbReference type="Pfam" id="PF01582">
    <property type="entry name" value="TIR"/>
    <property type="match status" value="1"/>
</dbReference>
<evidence type="ECO:0000256" key="1">
    <source>
        <dbReference type="ARBA" id="ARBA00023027"/>
    </source>
</evidence>
<reference evidence="3" key="1">
    <citation type="journal article" date="2016" name="Nat. Genet.">
        <title>A high-quality carrot genome assembly provides new insights into carotenoid accumulation and asterid genome evolution.</title>
        <authorList>
            <person name="Iorizzo M."/>
            <person name="Ellison S."/>
            <person name="Senalik D."/>
            <person name="Zeng P."/>
            <person name="Satapoomin P."/>
            <person name="Huang J."/>
            <person name="Bowman M."/>
            <person name="Iovene M."/>
            <person name="Sanseverino W."/>
            <person name="Cavagnaro P."/>
            <person name="Yildiz M."/>
            <person name="Macko-Podgorni A."/>
            <person name="Moranska E."/>
            <person name="Grzebelus E."/>
            <person name="Grzebelus D."/>
            <person name="Ashrafi H."/>
            <person name="Zheng Z."/>
            <person name="Cheng S."/>
            <person name="Spooner D."/>
            <person name="Van Deynze A."/>
            <person name="Simon P."/>
        </authorList>
    </citation>
    <scope>NUCLEOTIDE SEQUENCE</scope>
    <source>
        <tissue evidence="3">Leaf</tissue>
    </source>
</reference>
<dbReference type="PANTHER" id="PTHR32009">
    <property type="entry name" value="TMV RESISTANCE PROTEIN N-LIKE"/>
    <property type="match status" value="1"/>
</dbReference>
<keyword evidence="4" id="KW-1185">Reference proteome</keyword>
<dbReference type="PROSITE" id="PS50104">
    <property type="entry name" value="TIR"/>
    <property type="match status" value="1"/>
</dbReference>
<proteinExistence type="predicted"/>
<dbReference type="AlphaFoldDB" id="A0AAF1AJJ8"/>
<sequence length="273" mass="31079">MSMASASNNQASSSSSSTLHPTKWDVFLSFRGKDTRYTFTDYLYHSLQRNGIKTFRDAPNIRSGEIITSALFQAIQDSKIYIVVLSQNFASSQYCLDELVEILSCRGKLDRLLIPVFYCIEPSVVKYQTGSYGEAFRKHGNYHGPDLLDKWRATLRKVGEFSGYHVRENTFQVDVINEITDRVLQEINTMPSALEVAQYLGMNSPVKDEATLSSNVTAGVHNQNNGPFKGSSFLEIYIYIIYDNIYIYRSKILGELRELLHLPLIKNLNIIIF</sequence>
<evidence type="ECO:0000313" key="3">
    <source>
        <dbReference type="EMBL" id="WOG85574.1"/>
    </source>
</evidence>
<gene>
    <name evidence="3" type="ORF">DCAR_0104765</name>
</gene>
<feature type="domain" description="TIR" evidence="2">
    <location>
        <begin position="22"/>
        <end position="187"/>
    </location>
</feature>
<dbReference type="Gene3D" id="3.40.50.10140">
    <property type="entry name" value="Toll/interleukin-1 receptor homology (TIR) domain"/>
    <property type="match status" value="1"/>
</dbReference>
<dbReference type="SMART" id="SM00255">
    <property type="entry name" value="TIR"/>
    <property type="match status" value="1"/>
</dbReference>
<dbReference type="InterPro" id="IPR000157">
    <property type="entry name" value="TIR_dom"/>
</dbReference>
<organism evidence="3 4">
    <name type="scientific">Daucus carota subsp. sativus</name>
    <name type="common">Carrot</name>
    <dbReference type="NCBI Taxonomy" id="79200"/>
    <lineage>
        <taxon>Eukaryota</taxon>
        <taxon>Viridiplantae</taxon>
        <taxon>Streptophyta</taxon>
        <taxon>Embryophyta</taxon>
        <taxon>Tracheophyta</taxon>
        <taxon>Spermatophyta</taxon>
        <taxon>Magnoliopsida</taxon>
        <taxon>eudicotyledons</taxon>
        <taxon>Gunneridae</taxon>
        <taxon>Pentapetalae</taxon>
        <taxon>asterids</taxon>
        <taxon>campanulids</taxon>
        <taxon>Apiales</taxon>
        <taxon>Apiaceae</taxon>
        <taxon>Apioideae</taxon>
        <taxon>Scandiceae</taxon>
        <taxon>Daucinae</taxon>
        <taxon>Daucus</taxon>
        <taxon>Daucus sect. Daucus</taxon>
    </lineage>
</organism>
<dbReference type="InterPro" id="IPR035897">
    <property type="entry name" value="Toll_tir_struct_dom_sf"/>
</dbReference>
<accession>A0AAF1AJJ8</accession>
<reference evidence="3" key="2">
    <citation type="submission" date="2022-03" db="EMBL/GenBank/DDBJ databases">
        <title>Draft title - Genomic analysis of global carrot germplasm unveils the trajectory of domestication and the origin of high carotenoid orange carrot.</title>
        <authorList>
            <person name="Iorizzo M."/>
            <person name="Ellison S."/>
            <person name="Senalik D."/>
            <person name="Macko-Podgorni A."/>
            <person name="Grzebelus D."/>
            <person name="Bostan H."/>
            <person name="Rolling W."/>
            <person name="Curaba J."/>
            <person name="Simon P."/>
        </authorList>
    </citation>
    <scope>NUCLEOTIDE SEQUENCE</scope>
    <source>
        <tissue evidence="3">Leaf</tissue>
    </source>
</reference>
<dbReference type="EMBL" id="CP093343">
    <property type="protein sequence ID" value="WOG85574.1"/>
    <property type="molecule type" value="Genomic_DNA"/>
</dbReference>
<evidence type="ECO:0000313" key="4">
    <source>
        <dbReference type="Proteomes" id="UP000077755"/>
    </source>
</evidence>
<evidence type="ECO:0000259" key="2">
    <source>
        <dbReference type="PROSITE" id="PS50104"/>
    </source>
</evidence>
<dbReference type="GO" id="GO:0007165">
    <property type="term" value="P:signal transduction"/>
    <property type="evidence" value="ECO:0007669"/>
    <property type="project" value="InterPro"/>
</dbReference>
<keyword evidence="1" id="KW-0520">NAD</keyword>
<dbReference type="FunFam" id="3.40.50.10140:FF:000007">
    <property type="entry name" value="Disease resistance protein (TIR-NBS-LRR class)"/>
    <property type="match status" value="1"/>
</dbReference>
<name>A0AAF1AJJ8_DAUCS</name>
<dbReference type="PANTHER" id="PTHR32009:SF155">
    <property type="entry name" value="DISEASE RESISTANCE PROTEIN (TIR-NBS-LRR CLASS)"/>
    <property type="match status" value="1"/>
</dbReference>
<protein>
    <recommendedName>
        <fullName evidence="2">TIR domain-containing protein</fullName>
    </recommendedName>
</protein>
<dbReference type="SUPFAM" id="SSF52200">
    <property type="entry name" value="Toll/Interleukin receptor TIR domain"/>
    <property type="match status" value="1"/>
</dbReference>